<dbReference type="RefSeq" id="WP_041882233.1">
    <property type="nucleotide sequence ID" value="NZ_CP157278.1"/>
</dbReference>
<dbReference type="Proteomes" id="UP000032049">
    <property type="component" value="Unassembled WGS sequence"/>
</dbReference>
<comment type="caution">
    <text evidence="2">The sequence shown here is derived from an EMBL/GenBank/DDBJ whole genome shotgun (WGS) entry which is preliminary data.</text>
</comment>
<organism evidence="2 3">
    <name type="scientific">Pedobacter lusitanus</name>
    <dbReference type="NCBI Taxonomy" id="1503925"/>
    <lineage>
        <taxon>Bacteria</taxon>
        <taxon>Pseudomonadati</taxon>
        <taxon>Bacteroidota</taxon>
        <taxon>Sphingobacteriia</taxon>
        <taxon>Sphingobacteriales</taxon>
        <taxon>Sphingobacteriaceae</taxon>
        <taxon>Pedobacter</taxon>
    </lineage>
</organism>
<name>A0A0D0F5T7_9SPHI</name>
<dbReference type="InterPro" id="IPR000836">
    <property type="entry name" value="PRTase_dom"/>
</dbReference>
<dbReference type="InterPro" id="IPR029057">
    <property type="entry name" value="PRTase-like"/>
</dbReference>
<keyword evidence="2" id="KW-0808">Transferase</keyword>
<dbReference type="Gene3D" id="3.40.50.2020">
    <property type="match status" value="1"/>
</dbReference>
<evidence type="ECO:0000313" key="2">
    <source>
        <dbReference type="EMBL" id="KIO76978.1"/>
    </source>
</evidence>
<keyword evidence="3" id="KW-1185">Reference proteome</keyword>
<dbReference type="Pfam" id="PF14681">
    <property type="entry name" value="UPRTase"/>
    <property type="match status" value="1"/>
</dbReference>
<dbReference type="OrthoDB" id="9781675at2"/>
<gene>
    <name evidence="2" type="ORF">TH53_11810</name>
</gene>
<dbReference type="EMBL" id="JXRA01000049">
    <property type="protein sequence ID" value="KIO76978.1"/>
    <property type="molecule type" value="Genomic_DNA"/>
</dbReference>
<dbReference type="SUPFAM" id="SSF53271">
    <property type="entry name" value="PRTase-like"/>
    <property type="match status" value="1"/>
</dbReference>
<protein>
    <submittedName>
        <fullName evidence="2">Uracil phosphoribosyltransferase</fullName>
    </submittedName>
</protein>
<dbReference type="NCBIfam" id="NF001097">
    <property type="entry name" value="PRK00129.1"/>
    <property type="match status" value="1"/>
</dbReference>
<proteinExistence type="predicted"/>
<reference evidence="2 3" key="1">
    <citation type="submission" date="2015-01" db="EMBL/GenBank/DDBJ databases">
        <title>Draft genome sequence of Pedobacter sp. NL19 isolated from sludge of an effluent treatment pond in an abandoned uranium mine.</title>
        <authorList>
            <person name="Santos T."/>
            <person name="Caetano T."/>
            <person name="Covas C."/>
            <person name="Cruz A."/>
            <person name="Mendo S."/>
        </authorList>
    </citation>
    <scope>NUCLEOTIDE SEQUENCE [LARGE SCALE GENOMIC DNA]</scope>
    <source>
        <strain evidence="2 3">NL19</strain>
    </source>
</reference>
<dbReference type="GO" id="GO:0016757">
    <property type="term" value="F:glycosyltransferase activity"/>
    <property type="evidence" value="ECO:0007669"/>
    <property type="project" value="UniProtKB-KW"/>
</dbReference>
<accession>A0A0D0F5T7</accession>
<evidence type="ECO:0000259" key="1">
    <source>
        <dbReference type="Pfam" id="PF14681"/>
    </source>
</evidence>
<dbReference type="PANTHER" id="PTHR11608">
    <property type="entry name" value="BIFUNCTIONAL PROTEIN PYRR"/>
    <property type="match status" value="1"/>
</dbReference>
<evidence type="ECO:0000313" key="3">
    <source>
        <dbReference type="Proteomes" id="UP000032049"/>
    </source>
</evidence>
<feature type="domain" description="Phosphoribosyltransferase" evidence="1">
    <location>
        <begin position="12"/>
        <end position="212"/>
    </location>
</feature>
<dbReference type="STRING" id="1503925.TH53_11810"/>
<dbReference type="PANTHER" id="PTHR11608:SF0">
    <property type="entry name" value="BIFUNCTIONAL PROTEIN PYRR"/>
    <property type="match status" value="1"/>
</dbReference>
<keyword evidence="2" id="KW-0328">Glycosyltransferase</keyword>
<dbReference type="InterPro" id="IPR050137">
    <property type="entry name" value="PyrR_bifunctional"/>
</dbReference>
<dbReference type="CDD" id="cd06223">
    <property type="entry name" value="PRTases_typeI"/>
    <property type="match status" value="1"/>
</dbReference>
<dbReference type="AlphaFoldDB" id="A0A0D0F5T7"/>
<sequence>MIFDLSKTNSIANIFVAELRDENIQKDSMRFRKNLERLGEFFAWEISRNLTYTDSETQTPLGIAKTKALGDQPVLATILRAGLPMQQGLLNIFDRADAAFVTAYRKSNPAGTIEIHVDYISAPDLTDRILIIADPMLATGLSMVLCCKELMARYKIKELHIIAAIASAEGVKHVRANLPHAKLWLGAIDDEMTVKSYIVPGLGDAGDLAYGTKI</sequence>